<feature type="compositionally biased region" description="Basic and acidic residues" evidence="4">
    <location>
        <begin position="489"/>
        <end position="504"/>
    </location>
</feature>
<feature type="compositionally biased region" description="Polar residues" evidence="4">
    <location>
        <begin position="581"/>
        <end position="604"/>
    </location>
</feature>
<evidence type="ECO:0000256" key="4">
    <source>
        <dbReference type="SAM" id="MobiDB-lite"/>
    </source>
</evidence>
<evidence type="ECO:0000256" key="3">
    <source>
        <dbReference type="SAM" id="Coils"/>
    </source>
</evidence>
<dbReference type="EMBL" id="JBAMIC010000008">
    <property type="protein sequence ID" value="KAK7103174.1"/>
    <property type="molecule type" value="Genomic_DNA"/>
</dbReference>
<keyword evidence="6" id="KW-1185">Reference proteome</keyword>
<feature type="coiled-coil region" evidence="3">
    <location>
        <begin position="650"/>
        <end position="681"/>
    </location>
</feature>
<accession>A0AAN9GD45</accession>
<dbReference type="PANTHER" id="PTHR21501">
    <property type="entry name" value="PROTEIN FAM-161"/>
    <property type="match status" value="1"/>
</dbReference>
<feature type="region of interest" description="Disordered" evidence="4">
    <location>
        <begin position="313"/>
        <end position="332"/>
    </location>
</feature>
<feature type="compositionally biased region" description="Basic and acidic residues" evidence="4">
    <location>
        <begin position="319"/>
        <end position="332"/>
    </location>
</feature>
<feature type="compositionally biased region" description="Basic and acidic residues" evidence="4">
    <location>
        <begin position="274"/>
        <end position="283"/>
    </location>
</feature>
<dbReference type="InterPro" id="IPR019579">
    <property type="entry name" value="FAM161A/B"/>
</dbReference>
<dbReference type="InterPro" id="IPR051655">
    <property type="entry name" value="FAM161"/>
</dbReference>
<feature type="region of interest" description="Disordered" evidence="4">
    <location>
        <begin position="551"/>
        <end position="629"/>
    </location>
</feature>
<reference evidence="5 6" key="1">
    <citation type="submission" date="2024-02" db="EMBL/GenBank/DDBJ databases">
        <title>Chromosome-scale genome assembly of the rough periwinkle Littorina saxatilis.</title>
        <authorList>
            <person name="De Jode A."/>
            <person name="Faria R."/>
            <person name="Formenti G."/>
            <person name="Sims Y."/>
            <person name="Smith T.P."/>
            <person name="Tracey A."/>
            <person name="Wood J.M.D."/>
            <person name="Zagrodzka Z.B."/>
            <person name="Johannesson K."/>
            <person name="Butlin R.K."/>
            <person name="Leder E.H."/>
        </authorList>
    </citation>
    <scope>NUCLEOTIDE SEQUENCE [LARGE SCALE GENOMIC DNA]</scope>
    <source>
        <strain evidence="5">Snail1</strain>
        <tissue evidence="5">Muscle</tissue>
    </source>
</reference>
<comment type="similarity">
    <text evidence="1">Belongs to the FAM161 family.</text>
</comment>
<dbReference type="GO" id="GO:0044782">
    <property type="term" value="P:cilium organization"/>
    <property type="evidence" value="ECO:0007669"/>
    <property type="project" value="TreeGrafter"/>
</dbReference>
<gene>
    <name evidence="5" type="ORF">V1264_018134</name>
</gene>
<feature type="region of interest" description="Disordered" evidence="4">
    <location>
        <begin position="489"/>
        <end position="512"/>
    </location>
</feature>
<evidence type="ECO:0008006" key="7">
    <source>
        <dbReference type="Google" id="ProtNLM"/>
    </source>
</evidence>
<dbReference type="GO" id="GO:0005856">
    <property type="term" value="C:cytoskeleton"/>
    <property type="evidence" value="ECO:0007669"/>
    <property type="project" value="UniProtKB-ARBA"/>
</dbReference>
<organism evidence="5 6">
    <name type="scientific">Littorina saxatilis</name>
    <dbReference type="NCBI Taxonomy" id="31220"/>
    <lineage>
        <taxon>Eukaryota</taxon>
        <taxon>Metazoa</taxon>
        <taxon>Spiralia</taxon>
        <taxon>Lophotrochozoa</taxon>
        <taxon>Mollusca</taxon>
        <taxon>Gastropoda</taxon>
        <taxon>Caenogastropoda</taxon>
        <taxon>Littorinimorpha</taxon>
        <taxon>Littorinoidea</taxon>
        <taxon>Littorinidae</taxon>
        <taxon>Littorina</taxon>
    </lineage>
</organism>
<proteinExistence type="inferred from homology"/>
<protein>
    <recommendedName>
        <fullName evidence="7">FAM161 centrosomal protein A</fullName>
    </recommendedName>
</protein>
<feature type="region of interest" description="Disordered" evidence="4">
    <location>
        <begin position="688"/>
        <end position="750"/>
    </location>
</feature>
<evidence type="ECO:0000313" key="5">
    <source>
        <dbReference type="EMBL" id="KAK7103174.1"/>
    </source>
</evidence>
<name>A0AAN9GD45_9CAEN</name>
<feature type="compositionally biased region" description="Basic and acidic residues" evidence="4">
    <location>
        <begin position="296"/>
        <end position="305"/>
    </location>
</feature>
<dbReference type="Pfam" id="PF10595">
    <property type="entry name" value="FAM161A_B"/>
    <property type="match status" value="1"/>
</dbReference>
<feature type="region of interest" description="Disordered" evidence="4">
    <location>
        <begin position="166"/>
        <end position="232"/>
    </location>
</feature>
<sequence>MATMATTSHGLSVYVNSCVKNPLDSRTGASTTFAERKAKISRFAVTDPGPRFDSSDEFNEAERFDLGGSLPVPATYEDVETQLKHLTDEHFYLKLQQLKDANRKTLDECEKLYQEKHGSEGKELDSLTAKDIVEEMFAARLAVRSGHVDGSTSSLQFCGDFSDRDARDRAQDLSSKPPRIPTSQRESNLSKTSPVRSAALPSYSGYSKARPMSAPLRGQQPRRAYSLDGEDWRNAMRDSSHVSDDEVRSEGPLDPEFLASVTKIRDMWRGFKIDDYSPGERRHSSASVARQKKKKKEENDIADSWRHRITIPKPFSMSMREESKPKQKTKVQMELELQRFEKKRQEEEECQKKFKAQPAPAHIYLPLYDEIQEKNETRRRYAKQYCKDILKSQEKPFSFTKREEEKKQQRFRSATIAERIAHSAQQAKTRQPTFVARPVPGFVYDTAQSEKLMEDEEYRKIRIKMRARELLKESSLPPNMALHQKLKEQQEKEKLMKTKQEGQGRRKHRSSHKVPDYDFLYREFQKELARRKHARDPTVMEPFDLETNHLRSSHKRVLRDMERDDKLMKSTAKGTQRPGYMSSSMDSIPLRSSISADLRTGSQRTHQDREARRRQQQEEEDRRRHMRETKLRKYILERSDNTPRVDDHVKERLKQHRQAEISRLEEYERQLEEIKSKVEKRPLLFERETQASAGKAAEKKFKSTLKSAGVDEDLLRTRSSGASVDYDRSDEERDLTVTKSRVGFEDEEYS</sequence>
<keyword evidence="2 3" id="KW-0175">Coiled coil</keyword>
<feature type="compositionally biased region" description="Basic and acidic residues" evidence="4">
    <location>
        <begin position="558"/>
        <end position="568"/>
    </location>
</feature>
<feature type="compositionally biased region" description="Basic and acidic residues" evidence="4">
    <location>
        <begin position="725"/>
        <end position="736"/>
    </location>
</feature>
<dbReference type="AlphaFoldDB" id="A0AAN9GD45"/>
<feature type="compositionally biased region" description="Polar residues" evidence="4">
    <location>
        <begin position="181"/>
        <end position="195"/>
    </location>
</feature>
<dbReference type="GO" id="GO:0005929">
    <property type="term" value="C:cilium"/>
    <property type="evidence" value="ECO:0007669"/>
    <property type="project" value="TreeGrafter"/>
</dbReference>
<feature type="compositionally biased region" description="Basic and acidic residues" evidence="4">
    <location>
        <begin position="605"/>
        <end position="629"/>
    </location>
</feature>
<evidence type="ECO:0000313" key="6">
    <source>
        <dbReference type="Proteomes" id="UP001374579"/>
    </source>
</evidence>
<dbReference type="PANTHER" id="PTHR21501:SF1">
    <property type="entry name" value="PROTEIN FAM-161"/>
    <property type="match status" value="1"/>
</dbReference>
<dbReference type="Proteomes" id="UP001374579">
    <property type="component" value="Unassembled WGS sequence"/>
</dbReference>
<feature type="region of interest" description="Disordered" evidence="4">
    <location>
        <begin position="274"/>
        <end position="305"/>
    </location>
</feature>
<evidence type="ECO:0000256" key="1">
    <source>
        <dbReference type="ARBA" id="ARBA00006663"/>
    </source>
</evidence>
<evidence type="ECO:0000256" key="2">
    <source>
        <dbReference type="ARBA" id="ARBA00023054"/>
    </source>
</evidence>
<comment type="caution">
    <text evidence="5">The sequence shown here is derived from an EMBL/GenBank/DDBJ whole genome shotgun (WGS) entry which is preliminary data.</text>
</comment>